<accession>A0A915EUM6</accession>
<dbReference type="WBParaSite" id="jg9699">
    <property type="protein sequence ID" value="jg9699"/>
    <property type="gene ID" value="jg9699"/>
</dbReference>
<dbReference type="AlphaFoldDB" id="A0A915EUM6"/>
<evidence type="ECO:0000313" key="2">
    <source>
        <dbReference type="WBParaSite" id="jg9699"/>
    </source>
</evidence>
<dbReference type="Proteomes" id="UP000887574">
    <property type="component" value="Unplaced"/>
</dbReference>
<sequence length="143" mass="15622">MEKVILRVPVSPKAVSLMWYLLELSSMHASSSPADVNHFEEITVGETIDEDGILMGSFVSTASMSSYSVPTCKSKCPGILLSSWPQNCWDKTGVLNIDLVEPASALAHLHRVAGRDGNKSLFLKYSSAENHQVAKDVRMAENI</sequence>
<protein>
    <submittedName>
        <fullName evidence="2">Uncharacterized protein</fullName>
    </submittedName>
</protein>
<reference evidence="2" key="1">
    <citation type="submission" date="2022-11" db="UniProtKB">
        <authorList>
            <consortium name="WormBaseParasite"/>
        </authorList>
    </citation>
    <scope>IDENTIFICATION</scope>
</reference>
<keyword evidence="1" id="KW-1185">Reference proteome</keyword>
<organism evidence="1 2">
    <name type="scientific">Ditylenchus dipsaci</name>
    <dbReference type="NCBI Taxonomy" id="166011"/>
    <lineage>
        <taxon>Eukaryota</taxon>
        <taxon>Metazoa</taxon>
        <taxon>Ecdysozoa</taxon>
        <taxon>Nematoda</taxon>
        <taxon>Chromadorea</taxon>
        <taxon>Rhabditida</taxon>
        <taxon>Tylenchina</taxon>
        <taxon>Tylenchomorpha</taxon>
        <taxon>Sphaerularioidea</taxon>
        <taxon>Anguinidae</taxon>
        <taxon>Anguininae</taxon>
        <taxon>Ditylenchus</taxon>
    </lineage>
</organism>
<proteinExistence type="predicted"/>
<evidence type="ECO:0000313" key="1">
    <source>
        <dbReference type="Proteomes" id="UP000887574"/>
    </source>
</evidence>
<name>A0A915EUM6_9BILA</name>